<dbReference type="InterPro" id="IPR001254">
    <property type="entry name" value="Trypsin_dom"/>
</dbReference>
<evidence type="ECO:0000259" key="6">
    <source>
        <dbReference type="PROSITE" id="PS50240"/>
    </source>
</evidence>
<accession>A0ABP1RJ52</accession>
<dbReference type="PROSITE" id="PS00134">
    <property type="entry name" value="TRYPSIN_HIS"/>
    <property type="match status" value="1"/>
</dbReference>
<dbReference type="InterPro" id="IPR033116">
    <property type="entry name" value="TRYPSIN_SER"/>
</dbReference>
<protein>
    <submittedName>
        <fullName evidence="7">Uncharacterized protein</fullName>
    </submittedName>
</protein>
<dbReference type="InterPro" id="IPR018114">
    <property type="entry name" value="TRYPSIN_HIS"/>
</dbReference>
<keyword evidence="3" id="KW-0645">Protease</keyword>
<name>A0ABP1RJ52_9HEXA</name>
<dbReference type="InterPro" id="IPR009003">
    <property type="entry name" value="Peptidase_S1_PA"/>
</dbReference>
<evidence type="ECO:0000313" key="8">
    <source>
        <dbReference type="Proteomes" id="UP001642540"/>
    </source>
</evidence>
<comment type="caution">
    <text evidence="7">The sequence shown here is derived from an EMBL/GenBank/DDBJ whole genome shotgun (WGS) entry which is preliminary data.</text>
</comment>
<feature type="domain" description="Peptidase S1" evidence="6">
    <location>
        <begin position="169"/>
        <end position="428"/>
    </location>
</feature>
<organism evidence="7 8">
    <name type="scientific">Orchesella dallaii</name>
    <dbReference type="NCBI Taxonomy" id="48710"/>
    <lineage>
        <taxon>Eukaryota</taxon>
        <taxon>Metazoa</taxon>
        <taxon>Ecdysozoa</taxon>
        <taxon>Arthropoda</taxon>
        <taxon>Hexapoda</taxon>
        <taxon>Collembola</taxon>
        <taxon>Entomobryomorpha</taxon>
        <taxon>Entomobryoidea</taxon>
        <taxon>Orchesellidae</taxon>
        <taxon>Orchesellinae</taxon>
        <taxon>Orchesella</taxon>
    </lineage>
</organism>
<evidence type="ECO:0000256" key="4">
    <source>
        <dbReference type="SAM" id="SignalP"/>
    </source>
</evidence>
<dbReference type="PROSITE" id="PS00135">
    <property type="entry name" value="TRYPSIN_SER"/>
    <property type="match status" value="1"/>
</dbReference>
<keyword evidence="4" id="KW-0732">Signal</keyword>
<evidence type="ECO:0000313" key="7">
    <source>
        <dbReference type="EMBL" id="CAL8129048.1"/>
    </source>
</evidence>
<dbReference type="InterPro" id="IPR043504">
    <property type="entry name" value="Peptidase_S1_PA_chymotrypsin"/>
</dbReference>
<evidence type="ECO:0000256" key="1">
    <source>
        <dbReference type="ARBA" id="ARBA00023157"/>
    </source>
</evidence>
<dbReference type="PANTHER" id="PTHR24252:SF7">
    <property type="entry name" value="HYALIN"/>
    <property type="match status" value="1"/>
</dbReference>
<feature type="chain" id="PRO_5045706386" evidence="4">
    <location>
        <begin position="27"/>
        <end position="428"/>
    </location>
</feature>
<proteinExistence type="predicted"/>
<comment type="caution">
    <text evidence="2">Lacks conserved residue(s) required for the propagation of feature annotation.</text>
</comment>
<evidence type="ECO:0000256" key="3">
    <source>
        <dbReference type="RuleBase" id="RU363034"/>
    </source>
</evidence>
<dbReference type="PRINTS" id="PR00722">
    <property type="entry name" value="CHYMOTRYPSIN"/>
</dbReference>
<dbReference type="Pfam" id="PF00089">
    <property type="entry name" value="Trypsin"/>
    <property type="match status" value="2"/>
</dbReference>
<dbReference type="InterPro" id="IPR001314">
    <property type="entry name" value="Peptidase_S1A"/>
</dbReference>
<dbReference type="EMBL" id="CAXLJM020000076">
    <property type="protein sequence ID" value="CAL8129048.1"/>
    <property type="molecule type" value="Genomic_DNA"/>
</dbReference>
<keyword evidence="3" id="KW-0720">Serine protease</keyword>
<dbReference type="Proteomes" id="UP001642540">
    <property type="component" value="Unassembled WGS sequence"/>
</dbReference>
<keyword evidence="3" id="KW-0378">Hydrolase</keyword>
<evidence type="ECO:0000259" key="5">
    <source>
        <dbReference type="PROSITE" id="PS01180"/>
    </source>
</evidence>
<dbReference type="Gene3D" id="2.40.10.10">
    <property type="entry name" value="Trypsin-like serine proteases"/>
    <property type="match status" value="1"/>
</dbReference>
<dbReference type="InterPro" id="IPR000859">
    <property type="entry name" value="CUB_dom"/>
</dbReference>
<dbReference type="PROSITE" id="PS50240">
    <property type="entry name" value="TRYPSIN_DOM"/>
    <property type="match status" value="1"/>
</dbReference>
<dbReference type="SMART" id="SM00020">
    <property type="entry name" value="Tryp_SPc"/>
    <property type="match status" value="1"/>
</dbReference>
<feature type="domain" description="CUB" evidence="5">
    <location>
        <begin position="29"/>
        <end position="137"/>
    </location>
</feature>
<dbReference type="CDD" id="cd00190">
    <property type="entry name" value="Tryp_SPc"/>
    <property type="match status" value="1"/>
</dbReference>
<keyword evidence="8" id="KW-1185">Reference proteome</keyword>
<evidence type="ECO:0000256" key="2">
    <source>
        <dbReference type="PROSITE-ProRule" id="PRU00059"/>
    </source>
</evidence>
<keyword evidence="1" id="KW-1015">Disulfide bond</keyword>
<dbReference type="PROSITE" id="PS01180">
    <property type="entry name" value="CUB"/>
    <property type="match status" value="1"/>
</dbReference>
<feature type="signal peptide" evidence="4">
    <location>
        <begin position="1"/>
        <end position="26"/>
    </location>
</feature>
<dbReference type="PANTHER" id="PTHR24252">
    <property type="entry name" value="ACROSIN-RELATED"/>
    <property type="match status" value="1"/>
</dbReference>
<sequence>MGVFVDRRIATVLIVVISTLTRATTAVQCGKAYLVNDKKSASFRYGVTPDLACKWELFGTRTCEVEVTCTVDLPKDKDCGDNYLLITDGWAGAKKSCGSEVFTLKASKGLRDLFLVLMTADDITGKHKGIECTAKCASSGSTSAHLSKDWSRKTDQRCVCGLRNEDDRIVGGVDARFNEFPWLVAIVNKGTRSPFCGGALINDRFVLTAAHCFVFAQKQPSEIDVLLRAHTLDMTVMAGGRDVALGLEGSIRGPGWDAAKKSDADEGSIRLEAEEIINHPLFTEAYNFDYALIKLKKKVNLADSDLTPVCLPPATTYDSFNLEKKISTVAGWGLADEKAKGSTRVLQKLDVPYIKWPLCKKFFPKYLTDRMICAGFTEGVKDACSGDSGGPLVHQLPNKQFWQVGIVSWGDGCARAKKPGVYSQVSGG</sequence>
<dbReference type="SUPFAM" id="SSF50494">
    <property type="entry name" value="Trypsin-like serine proteases"/>
    <property type="match status" value="1"/>
</dbReference>
<gene>
    <name evidence="7" type="ORF">ODALV1_LOCUS22809</name>
</gene>
<reference evidence="7 8" key="1">
    <citation type="submission" date="2024-08" db="EMBL/GenBank/DDBJ databases">
        <authorList>
            <person name="Cucini C."/>
            <person name="Frati F."/>
        </authorList>
    </citation>
    <scope>NUCLEOTIDE SEQUENCE [LARGE SCALE GENOMIC DNA]</scope>
</reference>